<protein>
    <submittedName>
        <fullName evidence="3">Protein AMN1 homolog</fullName>
    </submittedName>
</protein>
<organism evidence="2 3">
    <name type="scientific">Branchiostoma belcheri</name>
    <name type="common">Amphioxus</name>
    <dbReference type="NCBI Taxonomy" id="7741"/>
    <lineage>
        <taxon>Eukaryota</taxon>
        <taxon>Metazoa</taxon>
        <taxon>Chordata</taxon>
        <taxon>Cephalochordata</taxon>
        <taxon>Leptocardii</taxon>
        <taxon>Amphioxiformes</taxon>
        <taxon>Branchiostomatidae</taxon>
        <taxon>Branchiostoma</taxon>
    </lineage>
</organism>
<feature type="domain" description="F-box/LRR-repeat protein 15-like leucin rich repeat" evidence="1">
    <location>
        <begin position="66"/>
        <end position="247"/>
    </location>
</feature>
<evidence type="ECO:0000259" key="1">
    <source>
        <dbReference type="Pfam" id="PF25372"/>
    </source>
</evidence>
<dbReference type="InterPro" id="IPR032675">
    <property type="entry name" value="LRR_dom_sf"/>
</dbReference>
<dbReference type="PANTHER" id="PTHR13318">
    <property type="entry name" value="PARTNER OF PAIRED, ISOFORM B-RELATED"/>
    <property type="match status" value="1"/>
</dbReference>
<dbReference type="InterPro" id="IPR057207">
    <property type="entry name" value="FBXL15_LRR"/>
</dbReference>
<dbReference type="PANTHER" id="PTHR13318:SF95">
    <property type="entry name" value="F-BOX PROTEIN YLR352W"/>
    <property type="match status" value="1"/>
</dbReference>
<evidence type="ECO:0000313" key="2">
    <source>
        <dbReference type="Proteomes" id="UP000515135"/>
    </source>
</evidence>
<dbReference type="GO" id="GO:0031146">
    <property type="term" value="P:SCF-dependent proteasomal ubiquitin-dependent protein catabolic process"/>
    <property type="evidence" value="ECO:0007669"/>
    <property type="project" value="TreeGrafter"/>
</dbReference>
<dbReference type="SMART" id="SM00367">
    <property type="entry name" value="LRR_CC"/>
    <property type="match status" value="6"/>
</dbReference>
<reference evidence="3" key="1">
    <citation type="submission" date="2025-08" db="UniProtKB">
        <authorList>
            <consortium name="RefSeq"/>
        </authorList>
    </citation>
    <scope>IDENTIFICATION</scope>
    <source>
        <tissue evidence="3">Gonad</tissue>
    </source>
</reference>
<sequence length="263" mass="29093">MAAHVNNHSSVASLLSWSLRSLVANFSCHANHVHALPPNIKDRLVHLMSKRGVIKDDNIGKVVHQKMRELDLSESEVSDLSLEQLSVCRNLRKIDLNAVKGNTTTVTTAGILSLVRSCNLLQVVHLRRCIEITDEAIVALSENCRQLMCLNIGGCAKITDRSLQALGQNSRMLRSINFGHTKVTDDGVISLATGKCRQCLTEVHMDGCQLLTDDAVEVIMESCPRISILIFHSCPQITDRSRVALEELSGPNSKMKQVTWTIY</sequence>
<dbReference type="RefSeq" id="XP_019620902.1">
    <property type="nucleotide sequence ID" value="XM_019765343.1"/>
</dbReference>
<keyword evidence="2" id="KW-1185">Reference proteome</keyword>
<dbReference type="Proteomes" id="UP000515135">
    <property type="component" value="Unplaced"/>
</dbReference>
<dbReference type="GO" id="GO:0019005">
    <property type="term" value="C:SCF ubiquitin ligase complex"/>
    <property type="evidence" value="ECO:0007669"/>
    <property type="project" value="TreeGrafter"/>
</dbReference>
<accession>A0A6P4YQF4</accession>
<dbReference type="SUPFAM" id="SSF52047">
    <property type="entry name" value="RNI-like"/>
    <property type="match status" value="1"/>
</dbReference>
<dbReference type="KEGG" id="bbel:109467401"/>
<proteinExistence type="predicted"/>
<name>A0A6P4YQF4_BRABE</name>
<dbReference type="InterPro" id="IPR006553">
    <property type="entry name" value="Leu-rich_rpt_Cys-con_subtyp"/>
</dbReference>
<evidence type="ECO:0000313" key="3">
    <source>
        <dbReference type="RefSeq" id="XP_019620902.1"/>
    </source>
</evidence>
<dbReference type="GeneID" id="109467401"/>
<gene>
    <name evidence="3" type="primary">LOC109467401</name>
</gene>
<dbReference type="Gene3D" id="3.80.10.10">
    <property type="entry name" value="Ribonuclease Inhibitor"/>
    <property type="match status" value="1"/>
</dbReference>
<dbReference type="Pfam" id="PF25372">
    <property type="entry name" value="DUF7885"/>
    <property type="match status" value="1"/>
</dbReference>
<dbReference type="AlphaFoldDB" id="A0A6P4YQF4"/>
<dbReference type="OrthoDB" id="10257471at2759"/>